<dbReference type="Pfam" id="PF04387">
    <property type="entry name" value="PTPLA"/>
    <property type="match status" value="1"/>
</dbReference>
<dbReference type="EMBL" id="MU006097">
    <property type="protein sequence ID" value="KAF2838074.1"/>
    <property type="molecule type" value="Genomic_DNA"/>
</dbReference>
<feature type="transmembrane region" description="Helical" evidence="14">
    <location>
        <begin position="178"/>
        <end position="198"/>
    </location>
</feature>
<evidence type="ECO:0000256" key="8">
    <source>
        <dbReference type="ARBA" id="ARBA00022989"/>
    </source>
</evidence>
<dbReference type="EC" id="4.2.1.134" evidence="4 14"/>
<evidence type="ECO:0000256" key="14">
    <source>
        <dbReference type="RuleBase" id="RU363109"/>
    </source>
</evidence>
<name>A0A9P4S8Q5_9PEZI</name>
<evidence type="ECO:0000313" key="16">
    <source>
        <dbReference type="Proteomes" id="UP000799429"/>
    </source>
</evidence>
<keyword evidence="11 14" id="KW-0275">Fatty acid biosynthesis</keyword>
<dbReference type="OrthoDB" id="46988at2759"/>
<evidence type="ECO:0000256" key="2">
    <source>
        <dbReference type="ARBA" id="ARBA00005194"/>
    </source>
</evidence>
<evidence type="ECO:0000256" key="1">
    <source>
        <dbReference type="ARBA" id="ARBA00004141"/>
    </source>
</evidence>
<evidence type="ECO:0000256" key="9">
    <source>
        <dbReference type="ARBA" id="ARBA00023098"/>
    </source>
</evidence>
<reference evidence="15" key="1">
    <citation type="journal article" date="2020" name="Stud. Mycol.">
        <title>101 Dothideomycetes genomes: a test case for predicting lifestyles and emergence of pathogens.</title>
        <authorList>
            <person name="Haridas S."/>
            <person name="Albert R."/>
            <person name="Binder M."/>
            <person name="Bloem J."/>
            <person name="Labutti K."/>
            <person name="Salamov A."/>
            <person name="Andreopoulos B."/>
            <person name="Baker S."/>
            <person name="Barry K."/>
            <person name="Bills G."/>
            <person name="Bluhm B."/>
            <person name="Cannon C."/>
            <person name="Castanera R."/>
            <person name="Culley D."/>
            <person name="Daum C."/>
            <person name="Ezra D."/>
            <person name="Gonzalez J."/>
            <person name="Henrissat B."/>
            <person name="Kuo A."/>
            <person name="Liang C."/>
            <person name="Lipzen A."/>
            <person name="Lutzoni F."/>
            <person name="Magnuson J."/>
            <person name="Mondo S."/>
            <person name="Nolan M."/>
            <person name="Ohm R."/>
            <person name="Pangilinan J."/>
            <person name="Park H.-J."/>
            <person name="Ramirez L."/>
            <person name="Alfaro M."/>
            <person name="Sun H."/>
            <person name="Tritt A."/>
            <person name="Yoshinaga Y."/>
            <person name="Zwiers L.-H."/>
            <person name="Turgeon B."/>
            <person name="Goodwin S."/>
            <person name="Spatafora J."/>
            <person name="Crous P."/>
            <person name="Grigoriev I."/>
        </authorList>
    </citation>
    <scope>NUCLEOTIDE SEQUENCE</scope>
    <source>
        <strain evidence="15">CBS 101060</strain>
    </source>
</reference>
<evidence type="ECO:0000256" key="4">
    <source>
        <dbReference type="ARBA" id="ARBA00013122"/>
    </source>
</evidence>
<organism evidence="15 16">
    <name type="scientific">Patellaria atrata CBS 101060</name>
    <dbReference type="NCBI Taxonomy" id="1346257"/>
    <lineage>
        <taxon>Eukaryota</taxon>
        <taxon>Fungi</taxon>
        <taxon>Dikarya</taxon>
        <taxon>Ascomycota</taxon>
        <taxon>Pezizomycotina</taxon>
        <taxon>Dothideomycetes</taxon>
        <taxon>Dothideomycetes incertae sedis</taxon>
        <taxon>Patellariales</taxon>
        <taxon>Patellariaceae</taxon>
        <taxon>Patellaria</taxon>
    </lineage>
</organism>
<evidence type="ECO:0000256" key="13">
    <source>
        <dbReference type="ARBA" id="ARBA00036671"/>
    </source>
</evidence>
<dbReference type="GO" id="GO:0030497">
    <property type="term" value="P:fatty acid elongation"/>
    <property type="evidence" value="ECO:0007669"/>
    <property type="project" value="TreeGrafter"/>
</dbReference>
<dbReference type="GO" id="GO:0102158">
    <property type="term" value="F:very-long-chain (3R)-3-hydroxyacyl-CoA dehydratase activity"/>
    <property type="evidence" value="ECO:0007669"/>
    <property type="project" value="UniProtKB-EC"/>
</dbReference>
<comment type="pathway">
    <text evidence="2 14">Lipid metabolism; fatty acid biosynthesis.</text>
</comment>
<comment type="catalytic activity">
    <reaction evidence="13 14">
        <text>a very-long-chain (3R)-3-hydroxyacyl-CoA = a very-long-chain (2E)-enoyl-CoA + H2O</text>
        <dbReference type="Rhea" id="RHEA:45812"/>
        <dbReference type="ChEBI" id="CHEBI:15377"/>
        <dbReference type="ChEBI" id="CHEBI:83728"/>
        <dbReference type="ChEBI" id="CHEBI:85440"/>
        <dbReference type="EC" id="4.2.1.134"/>
    </reaction>
</comment>
<comment type="caution">
    <text evidence="15">The sequence shown here is derived from an EMBL/GenBank/DDBJ whole genome shotgun (WGS) entry which is preliminary data.</text>
</comment>
<keyword evidence="5 14" id="KW-0444">Lipid biosynthesis</keyword>
<proteinExistence type="inferred from homology"/>
<evidence type="ECO:0000256" key="10">
    <source>
        <dbReference type="ARBA" id="ARBA00023136"/>
    </source>
</evidence>
<evidence type="ECO:0000256" key="12">
    <source>
        <dbReference type="ARBA" id="ARBA00023239"/>
    </source>
</evidence>
<comment type="similarity">
    <text evidence="3 14">Belongs to the very long-chain fatty acids dehydratase HACD family.</text>
</comment>
<comment type="function">
    <text evidence="14">Catalyzes the third of the four reactions of the long-chain fatty acids elongation cycle. This endoplasmic reticulum-bound enzymatic process, allows the addition of two carbons to the chain of long- and very long-chain fatty acids/VLCFAs per cycle. This enzyme catalyzes the dehydration of the 3-hydroxyacyl-CoA intermediate into trans-2,3-enoyl-CoA, within each cycle of fatty acid elongation. Thereby, it participates to the production of VLCFAs of different chain lengths that are involved in multiple biological processes as precursors of membrane lipids and lipid mediators.</text>
</comment>
<dbReference type="PANTHER" id="PTHR11035">
    <property type="entry name" value="VERY-LONG-CHAIN (3R)-3-HYDROXYACYL-COA DEHYDRATASE"/>
    <property type="match status" value="1"/>
</dbReference>
<keyword evidence="16" id="KW-1185">Reference proteome</keyword>
<evidence type="ECO:0000256" key="7">
    <source>
        <dbReference type="ARBA" id="ARBA00022832"/>
    </source>
</evidence>
<keyword evidence="14" id="KW-0256">Endoplasmic reticulum</keyword>
<evidence type="ECO:0000256" key="11">
    <source>
        <dbReference type="ARBA" id="ARBA00023160"/>
    </source>
</evidence>
<gene>
    <name evidence="15" type="ORF">M501DRAFT_935742</name>
</gene>
<protein>
    <recommendedName>
        <fullName evidence="4 14">Very-long-chain (3R)-3-hydroxyacyl-CoA dehydratase</fullName>
        <ecNumber evidence="4 14">4.2.1.134</ecNumber>
    </recommendedName>
</protein>
<dbReference type="InterPro" id="IPR007482">
    <property type="entry name" value="Tyr_Pase-like_PTPLA"/>
</dbReference>
<comment type="subcellular location">
    <subcellularLocation>
        <location evidence="14">Endoplasmic reticulum membrane</location>
        <topology evidence="14">Multi-pass membrane protein</topology>
    </subcellularLocation>
    <subcellularLocation>
        <location evidence="1">Membrane</location>
        <topology evidence="1">Multi-pass membrane protein</topology>
    </subcellularLocation>
</comment>
<keyword evidence="9 14" id="KW-0443">Lipid metabolism</keyword>
<evidence type="ECO:0000256" key="3">
    <source>
        <dbReference type="ARBA" id="ARBA00007811"/>
    </source>
</evidence>
<comment type="caution">
    <text evidence="14">Lacks conserved residue(s) required for the propagation of feature annotation.</text>
</comment>
<keyword evidence="12 14" id="KW-0456">Lyase</keyword>
<dbReference type="GO" id="GO:0042761">
    <property type="term" value="P:very long-chain fatty acid biosynthetic process"/>
    <property type="evidence" value="ECO:0007669"/>
    <property type="project" value="TreeGrafter"/>
</dbReference>
<keyword evidence="6 14" id="KW-0812">Transmembrane</keyword>
<dbReference type="AlphaFoldDB" id="A0A9P4S8Q5"/>
<keyword evidence="8 14" id="KW-1133">Transmembrane helix</keyword>
<keyword evidence="10 14" id="KW-0472">Membrane</keyword>
<evidence type="ECO:0000256" key="6">
    <source>
        <dbReference type="ARBA" id="ARBA00022692"/>
    </source>
</evidence>
<keyword evidence="7 14" id="KW-0276">Fatty acid metabolism</keyword>
<dbReference type="GO" id="GO:0005789">
    <property type="term" value="C:endoplasmic reticulum membrane"/>
    <property type="evidence" value="ECO:0007669"/>
    <property type="project" value="UniProtKB-SubCell"/>
</dbReference>
<evidence type="ECO:0000256" key="5">
    <source>
        <dbReference type="ARBA" id="ARBA00022516"/>
    </source>
</evidence>
<dbReference type="Proteomes" id="UP000799429">
    <property type="component" value="Unassembled WGS sequence"/>
</dbReference>
<evidence type="ECO:0000313" key="15">
    <source>
        <dbReference type="EMBL" id="KAF2838074.1"/>
    </source>
</evidence>
<dbReference type="PANTHER" id="PTHR11035:SF3">
    <property type="entry name" value="VERY-LONG-CHAIN (3R)-3-HYDROXYACYL-COA DEHYDRATASE"/>
    <property type="match status" value="1"/>
</dbReference>
<accession>A0A9P4S8Q5</accession>
<feature type="transmembrane region" description="Helical" evidence="14">
    <location>
        <begin position="147"/>
        <end position="166"/>
    </location>
</feature>
<sequence length="218" mass="23892">MSTAQPPPAKSSSGARNAYLIAYNALSTMLWTSVLSKTVTTITTKGAGSVFSETGEWAKTVQTGAVLEVLHCLVGLVRAPLVTTGMQVASRLLLVWGIGHQFPQAVGGSPAYASMLVAWACSEVIRYPYFVFNLLGDVPGLVEWLRYNAFFVLYPMGIASECWLIFQAIEPASRQNPLFGYGLWAILATYVPGAYILYTHMMAQRRRIMRGKGRAKMQ</sequence>
<dbReference type="GO" id="GO:0030148">
    <property type="term" value="P:sphingolipid biosynthetic process"/>
    <property type="evidence" value="ECO:0007669"/>
    <property type="project" value="TreeGrafter"/>
</dbReference>